<accession>A0ABW4CQV1</accession>
<dbReference type="EMBL" id="JBHTOG010000036">
    <property type="protein sequence ID" value="MFD1432428.1"/>
    <property type="molecule type" value="Genomic_DNA"/>
</dbReference>
<sequence length="293" mass="31921">MLCAKGAMVVKGHFILDAATRIGFIALKVAEAGPVANWYRQMGFETLQEKEKQVMLGIHADRKVLLILQEVVGLQPNGPLTGLSGFSVMLPTRSSLLAAYRRVSAREKVQGFTTTWGLGFTTVDPLGNAVTFAYDEEGPTKPPGYRWRSADRVAAAPALFAGGAVERTMPVGTTLGQLVVRVHSLAETLPYVTQVLGFDELPGKQPPGQFSLTVGNASMHIMLTLEEDPRALPPMPDHFGAKYVNLVVPNTLILRLLRANLATAPGSSYHYDEKKRYLMAAGPNRLTMWFSVL</sequence>
<dbReference type="Gene3D" id="3.10.180.10">
    <property type="entry name" value="2,3-Dihydroxybiphenyl 1,2-Dioxygenase, domain 1"/>
    <property type="match status" value="2"/>
</dbReference>
<evidence type="ECO:0000313" key="2">
    <source>
        <dbReference type="Proteomes" id="UP001597192"/>
    </source>
</evidence>
<organism evidence="1 2">
    <name type="scientific">Lacticaseibacillus yichunensis</name>
    <dbReference type="NCBI Taxonomy" id="2486015"/>
    <lineage>
        <taxon>Bacteria</taxon>
        <taxon>Bacillati</taxon>
        <taxon>Bacillota</taxon>
        <taxon>Bacilli</taxon>
        <taxon>Lactobacillales</taxon>
        <taxon>Lactobacillaceae</taxon>
        <taxon>Lacticaseibacillus</taxon>
    </lineage>
</organism>
<proteinExistence type="predicted"/>
<keyword evidence="2" id="KW-1185">Reference proteome</keyword>
<gene>
    <name evidence="1" type="ORF">ACFQ47_06995</name>
</gene>
<evidence type="ECO:0000313" key="1">
    <source>
        <dbReference type="EMBL" id="MFD1432428.1"/>
    </source>
</evidence>
<dbReference type="Proteomes" id="UP001597192">
    <property type="component" value="Unassembled WGS sequence"/>
</dbReference>
<reference evidence="2" key="1">
    <citation type="journal article" date="2019" name="Int. J. Syst. Evol. Microbiol.">
        <title>The Global Catalogue of Microorganisms (GCM) 10K type strain sequencing project: providing services to taxonomists for standard genome sequencing and annotation.</title>
        <authorList>
            <consortium name="The Broad Institute Genomics Platform"/>
            <consortium name="The Broad Institute Genome Sequencing Center for Infectious Disease"/>
            <person name="Wu L."/>
            <person name="Ma J."/>
        </authorList>
    </citation>
    <scope>NUCLEOTIDE SEQUENCE [LARGE SCALE GENOMIC DNA]</scope>
    <source>
        <strain evidence="2">CCM 8947</strain>
    </source>
</reference>
<name>A0ABW4CQV1_9LACO</name>
<dbReference type="RefSeq" id="WP_125697351.1">
    <property type="nucleotide sequence ID" value="NZ_JBHTOG010000036.1"/>
</dbReference>
<protein>
    <submittedName>
        <fullName evidence="1">Uncharacterized protein</fullName>
    </submittedName>
</protein>
<dbReference type="InterPro" id="IPR029068">
    <property type="entry name" value="Glyas_Bleomycin-R_OHBP_Dase"/>
</dbReference>
<comment type="caution">
    <text evidence="1">The sequence shown here is derived from an EMBL/GenBank/DDBJ whole genome shotgun (WGS) entry which is preliminary data.</text>
</comment>
<dbReference type="SUPFAM" id="SSF54593">
    <property type="entry name" value="Glyoxalase/Bleomycin resistance protein/Dihydroxybiphenyl dioxygenase"/>
    <property type="match status" value="2"/>
</dbReference>